<sequence length="279" mass="31261">MRKTSSTGTKAAAASAVKTNKKVNEKRDMTPADVVCFAKSISKSTTKCIDYVTLTQSQYPSCSNINITLTEELSAKLTSPLIMIEGDGKIYKNKSNDNFRQQNCGFFLRIRPKSASPLLYQLLEHIYTNIDQNVRIPPSLSTLQVTNIVEKTIKEDFIYVNKLSGAIVEYTSSSSCERSRQKCILDELESLALRDPQIIKVLLVPLVVYRTGNETKITFALKKIMVEKDCSITVLDINGESAKIKMSAEDEEDEEDCVRKLCVVEDVNVEEDDDDSFNV</sequence>
<evidence type="ECO:0000256" key="4">
    <source>
        <dbReference type="ARBA" id="ARBA00023200"/>
    </source>
</evidence>
<dbReference type="GO" id="GO:0030430">
    <property type="term" value="C:host cell cytoplasm"/>
    <property type="evidence" value="ECO:0007669"/>
    <property type="project" value="UniProtKB-SubCell"/>
</dbReference>
<comment type="similarity">
    <text evidence="6 8">Belongs to the orthopoxvirus OPG079 family.</text>
</comment>
<dbReference type="PIRSF" id="PIRSF003767">
    <property type="entry name" value="VAC_I3L"/>
    <property type="match status" value="1"/>
</dbReference>
<reference evidence="10 11" key="1">
    <citation type="journal article" date="2016" name="J. Gen. Virol.">
        <title>Genomic characterization of a novel poxvirus from a flying fox: evidence for a new genus?</title>
        <authorList>
            <person name="O'Dea M.A."/>
            <person name="Tu S.L."/>
            <person name="Pang S."/>
            <person name="De Ridder T."/>
            <person name="Jackson B."/>
            <person name="Upton C."/>
        </authorList>
    </citation>
    <scope>NUCLEOTIDE SEQUENCE [LARGE SCALE GENOMIC DNA]</scope>
    <source>
        <strain evidence="10 11">Australia</strain>
    </source>
</reference>
<gene>
    <name evidence="10" type="ORF">PTPV-Aus-050</name>
</gene>
<keyword evidence="2 8" id="KW-0226">DNA condensation</keyword>
<dbReference type="EMBL" id="KU980965">
    <property type="protein sequence ID" value="ANS71134.1"/>
    <property type="molecule type" value="Genomic_DNA"/>
</dbReference>
<comment type="subcellular location">
    <subcellularLocation>
        <location evidence="8">Host cytoplasm</location>
    </subcellularLocation>
    <text evidence="8">Localizes in cytoplasmic virus factories, where it is associated with viral DNA.</text>
</comment>
<proteinExistence type="inferred from homology"/>
<dbReference type="Pfam" id="PF04661">
    <property type="entry name" value="Pox_I3"/>
    <property type="match status" value="1"/>
</dbReference>
<evidence type="ECO:0000256" key="1">
    <source>
        <dbReference type="ARBA" id="ARBA00022518"/>
    </source>
</evidence>
<evidence type="ECO:0000256" key="3">
    <source>
        <dbReference type="ARBA" id="ARBA00023125"/>
    </source>
</evidence>
<keyword evidence="3 8" id="KW-0238">DNA-binding</keyword>
<comment type="subunit">
    <text evidence="8">Homoomultimer. Interacts with the small subunit of ribonucleotide reductase.</text>
</comment>
<dbReference type="GeneID" id="28340377"/>
<keyword evidence="4 8" id="KW-1035">Host cytoplasm</keyword>
<keyword evidence="1" id="KW-0244">Early protein</keyword>
<evidence type="ECO:0000256" key="6">
    <source>
        <dbReference type="ARBA" id="ARBA00034757"/>
    </source>
</evidence>
<protein>
    <recommendedName>
        <fullName evidence="7 8">Protein OPG079</fullName>
    </recommendedName>
</protein>
<comment type="function">
    <text evidence="5">Plays an essential role in viral DNA replication. Binds to ssDNA with high affinity and localizes to cytoplasmic factories where nascent viral genomes accumulate. May disrupt loops, hairpins and other secondary structures present on ssDNA to reduce and eliminate pausing of viral DNA polymerase at specific sites during elongation.</text>
</comment>
<evidence type="ECO:0000256" key="5">
    <source>
        <dbReference type="ARBA" id="ARBA00034682"/>
    </source>
</evidence>
<evidence type="ECO:0000256" key="9">
    <source>
        <dbReference type="SAM" id="MobiDB-lite"/>
    </source>
</evidence>
<evidence type="ECO:0000256" key="2">
    <source>
        <dbReference type="ARBA" id="ARBA00023067"/>
    </source>
</evidence>
<feature type="compositionally biased region" description="Low complexity" evidence="9">
    <location>
        <begin position="1"/>
        <end position="18"/>
    </location>
</feature>
<dbReference type="Proteomes" id="UP000203626">
    <property type="component" value="Segment"/>
</dbReference>
<keyword evidence="11" id="KW-1185">Reference proteome</keyword>
<dbReference type="GO" id="GO:0030261">
    <property type="term" value="P:chromosome condensation"/>
    <property type="evidence" value="ECO:0007669"/>
    <property type="project" value="UniProtKB-UniRule"/>
</dbReference>
<evidence type="ECO:0000256" key="8">
    <source>
        <dbReference type="PIRNR" id="PIRNR003767"/>
    </source>
</evidence>
<name>A0A1B1MRC4_9POXV</name>
<dbReference type="KEGG" id="vg:28340377"/>
<evidence type="ECO:0000256" key="7">
    <source>
        <dbReference type="ARBA" id="ARBA00034817"/>
    </source>
</evidence>
<dbReference type="RefSeq" id="YP_009268765.1">
    <property type="nucleotide sequence ID" value="NC_030656.1"/>
</dbReference>
<accession>A0A1B1MRC4</accession>
<evidence type="ECO:0000313" key="10">
    <source>
        <dbReference type="EMBL" id="ANS71134.1"/>
    </source>
</evidence>
<dbReference type="GO" id="GO:0003697">
    <property type="term" value="F:single-stranded DNA binding"/>
    <property type="evidence" value="ECO:0007669"/>
    <property type="project" value="UniProtKB-UniRule"/>
</dbReference>
<dbReference type="InterPro" id="IPR006754">
    <property type="entry name" value="Poxvirus_I3_ssDNA-bd"/>
</dbReference>
<evidence type="ECO:0000313" key="11">
    <source>
        <dbReference type="Proteomes" id="UP000203626"/>
    </source>
</evidence>
<organism evidence="10 11">
    <name type="scientific">Pteropox virus</name>
    <dbReference type="NCBI Taxonomy" id="1873698"/>
    <lineage>
        <taxon>Viruses</taxon>
        <taxon>Varidnaviria</taxon>
        <taxon>Bamfordvirae</taxon>
        <taxon>Nucleocytoviricota</taxon>
        <taxon>Pokkesviricetes</taxon>
        <taxon>Chitovirales</taxon>
        <taxon>Poxviridae</taxon>
        <taxon>Chordopoxvirinae</taxon>
        <taxon>Pteropopoxvirus</taxon>
        <taxon>Pteropopoxvirus pteropox</taxon>
    </lineage>
</organism>
<feature type="region of interest" description="Disordered" evidence="9">
    <location>
        <begin position="1"/>
        <end position="22"/>
    </location>
</feature>
<dbReference type="OrthoDB" id="8815at10239"/>